<proteinExistence type="predicted"/>
<evidence type="ECO:0000313" key="2">
    <source>
        <dbReference type="EMBL" id="KAF2716926.1"/>
    </source>
</evidence>
<evidence type="ECO:0000313" key="3">
    <source>
        <dbReference type="Proteomes" id="UP000799441"/>
    </source>
</evidence>
<dbReference type="OrthoDB" id="3891008at2759"/>
<comment type="caution">
    <text evidence="2">The sequence shown here is derived from an EMBL/GenBank/DDBJ whole genome shotgun (WGS) entry which is preliminary data.</text>
</comment>
<feature type="region of interest" description="Disordered" evidence="1">
    <location>
        <begin position="1"/>
        <end position="40"/>
    </location>
</feature>
<dbReference type="Proteomes" id="UP000799441">
    <property type="component" value="Unassembled WGS sequence"/>
</dbReference>
<accession>A0A9P4UL33</accession>
<reference evidence="2" key="1">
    <citation type="journal article" date="2020" name="Stud. Mycol.">
        <title>101 Dothideomycetes genomes: a test case for predicting lifestyles and emergence of pathogens.</title>
        <authorList>
            <person name="Haridas S."/>
            <person name="Albert R."/>
            <person name="Binder M."/>
            <person name="Bloem J."/>
            <person name="Labutti K."/>
            <person name="Salamov A."/>
            <person name="Andreopoulos B."/>
            <person name="Baker S."/>
            <person name="Barry K."/>
            <person name="Bills G."/>
            <person name="Bluhm B."/>
            <person name="Cannon C."/>
            <person name="Castanera R."/>
            <person name="Culley D."/>
            <person name="Daum C."/>
            <person name="Ezra D."/>
            <person name="Gonzalez J."/>
            <person name="Henrissat B."/>
            <person name="Kuo A."/>
            <person name="Liang C."/>
            <person name="Lipzen A."/>
            <person name="Lutzoni F."/>
            <person name="Magnuson J."/>
            <person name="Mondo S."/>
            <person name="Nolan M."/>
            <person name="Ohm R."/>
            <person name="Pangilinan J."/>
            <person name="Park H.-J."/>
            <person name="Ramirez L."/>
            <person name="Alfaro M."/>
            <person name="Sun H."/>
            <person name="Tritt A."/>
            <person name="Yoshinaga Y."/>
            <person name="Zwiers L.-H."/>
            <person name="Turgeon B."/>
            <person name="Goodwin S."/>
            <person name="Spatafora J."/>
            <person name="Crous P."/>
            <person name="Grigoriev I."/>
        </authorList>
    </citation>
    <scope>NUCLEOTIDE SEQUENCE</scope>
    <source>
        <strain evidence="2">CBS 116435</strain>
    </source>
</reference>
<feature type="non-terminal residue" evidence="2">
    <location>
        <position position="312"/>
    </location>
</feature>
<keyword evidence="3" id="KW-1185">Reference proteome</keyword>
<dbReference type="AlphaFoldDB" id="A0A9P4UL33"/>
<protein>
    <submittedName>
        <fullName evidence="2">Uncharacterized protein</fullName>
    </submittedName>
</protein>
<evidence type="ECO:0000256" key="1">
    <source>
        <dbReference type="SAM" id="MobiDB-lite"/>
    </source>
</evidence>
<feature type="non-terminal residue" evidence="2">
    <location>
        <position position="1"/>
    </location>
</feature>
<name>A0A9P4UL33_9PEZI</name>
<sequence length="312" mass="33147">RAPTQTPSYMNAAVAPQHQLPPTHAPSRSIPRVPVDANTASSPVSKGLLILAIAGPPAKELRTYVEGLLSRSPAAEVAILGLTRHESSLKQLKMDMYGLAGKLSLELAVQLCLREGWTAGVLEDAIHEALGRRKGSAPASPTNGSVAANGIPKEIKGIICCPQVDHGSDLLGVETHDLASSWQSSVGFLHAAARGSIPWMATRAQGVASKSRLQGPFLFTTNALAIPGAVAQSIHRPSMRALLDSLDRFYGPSGITFGHAEHELKYEPELETVQRPSTNGTGKLSVDTHAYGDRYADEDVGDSPTKLWGMWA</sequence>
<dbReference type="EMBL" id="MU003857">
    <property type="protein sequence ID" value="KAF2716926.1"/>
    <property type="molecule type" value="Genomic_DNA"/>
</dbReference>
<gene>
    <name evidence="2" type="ORF">K431DRAFT_206248</name>
</gene>
<organism evidence="2 3">
    <name type="scientific">Polychaeton citri CBS 116435</name>
    <dbReference type="NCBI Taxonomy" id="1314669"/>
    <lineage>
        <taxon>Eukaryota</taxon>
        <taxon>Fungi</taxon>
        <taxon>Dikarya</taxon>
        <taxon>Ascomycota</taxon>
        <taxon>Pezizomycotina</taxon>
        <taxon>Dothideomycetes</taxon>
        <taxon>Dothideomycetidae</taxon>
        <taxon>Capnodiales</taxon>
        <taxon>Capnodiaceae</taxon>
        <taxon>Polychaeton</taxon>
    </lineage>
</organism>